<evidence type="ECO:0000313" key="5">
    <source>
        <dbReference type="EMBL" id="OQP44279.1"/>
    </source>
</evidence>
<gene>
    <name evidence="5" type="ORF">A4D02_35475</name>
</gene>
<dbReference type="InterPro" id="IPR050090">
    <property type="entry name" value="Tyrosine_recombinase_XerCD"/>
</dbReference>
<dbReference type="SUPFAM" id="SSF56349">
    <property type="entry name" value="DNA breaking-rejoining enzymes"/>
    <property type="match status" value="1"/>
</dbReference>
<organism evidence="5 6">
    <name type="scientific">Niastella koreensis</name>
    <dbReference type="NCBI Taxonomy" id="354356"/>
    <lineage>
        <taxon>Bacteria</taxon>
        <taxon>Pseudomonadati</taxon>
        <taxon>Bacteroidota</taxon>
        <taxon>Chitinophagia</taxon>
        <taxon>Chitinophagales</taxon>
        <taxon>Chitinophagaceae</taxon>
        <taxon>Niastella</taxon>
    </lineage>
</organism>
<dbReference type="PROSITE" id="PS51898">
    <property type="entry name" value="TYR_RECOMBINASE"/>
    <property type="match status" value="1"/>
</dbReference>
<dbReference type="RefSeq" id="WP_014219607.1">
    <property type="nucleotide sequence ID" value="NZ_LWBO01000028.1"/>
</dbReference>
<dbReference type="InterPro" id="IPR011010">
    <property type="entry name" value="DNA_brk_join_enz"/>
</dbReference>
<dbReference type="InterPro" id="IPR025269">
    <property type="entry name" value="SAM-like_dom"/>
</dbReference>
<dbReference type="Gene3D" id="1.10.443.10">
    <property type="entry name" value="Intergrase catalytic core"/>
    <property type="match status" value="1"/>
</dbReference>
<dbReference type="Gene3D" id="1.10.150.130">
    <property type="match status" value="1"/>
</dbReference>
<proteinExistence type="inferred from homology"/>
<feature type="domain" description="Tyr recombinase" evidence="4">
    <location>
        <begin position="210"/>
        <end position="398"/>
    </location>
</feature>
<evidence type="ECO:0000313" key="6">
    <source>
        <dbReference type="Proteomes" id="UP000192277"/>
    </source>
</evidence>
<dbReference type="InterPro" id="IPR013762">
    <property type="entry name" value="Integrase-like_cat_sf"/>
</dbReference>
<dbReference type="InterPro" id="IPR035386">
    <property type="entry name" value="Arm-DNA-bind_5"/>
</dbReference>
<keyword evidence="3" id="KW-0233">DNA recombination</keyword>
<dbReference type="PANTHER" id="PTHR30349:SF64">
    <property type="entry name" value="PROPHAGE INTEGRASE INTD-RELATED"/>
    <property type="match status" value="1"/>
</dbReference>
<dbReference type="InterPro" id="IPR002104">
    <property type="entry name" value="Integrase_catalytic"/>
</dbReference>
<evidence type="ECO:0000256" key="2">
    <source>
        <dbReference type="ARBA" id="ARBA00023125"/>
    </source>
</evidence>
<protein>
    <submittedName>
        <fullName evidence="5">Integrase</fullName>
    </submittedName>
</protein>
<reference evidence="5 6" key="1">
    <citation type="submission" date="2016-04" db="EMBL/GenBank/DDBJ databases">
        <authorList>
            <person name="Chen L."/>
            <person name="Zhuang W."/>
            <person name="Wang G."/>
        </authorList>
    </citation>
    <scope>NUCLEOTIDE SEQUENCE [LARGE SCALE GENOMIC DNA]</scope>
    <source>
        <strain evidence="6">GR20</strain>
    </source>
</reference>
<keyword evidence="2" id="KW-0238">DNA-binding</keyword>
<evidence type="ECO:0000256" key="1">
    <source>
        <dbReference type="ARBA" id="ARBA00008857"/>
    </source>
</evidence>
<sequence length="410" mass="47006">MSTLKIVLRRKPNKDGSFPLCLRVTKDRKTSFIHLGYSLQESEWDAQAQRVKRSHPNSVRLNNFLAKKLTEATDTALELESHKKYTTSKAVVQKINPKVSNSFMAQAKIHLSNLEKTKNFNRWTNESSLFKNFKKFLPGGDIGFEGITSTLLKQFAAHLKFTGNNVSETHIMNHMVVIRLVYNQAIDAGLVDEKFYPFGRRKFKVKFPETTKIGLTASEVKTLEDANFADPRLHHSRNLFLFSFYFAGMRISDVFRLRWSDFKDGRLYYVMGKNGKAGSLKVPAKATAIMEQYSRPNPKHDLVFPDIEGVEDYNDEWEVKKKIKSSNRRLNERLDSVRAGIKLTKKLDPHIARHTFGNISGDKISLKTLKQLYRHFHLSTTANYQQNFTHDEMDNALDAVLEEVAVALAA</sequence>
<comment type="similarity">
    <text evidence="1">Belongs to the 'phage' integrase family.</text>
</comment>
<accession>A0ABX3NSF0</accession>
<dbReference type="Proteomes" id="UP000192277">
    <property type="component" value="Unassembled WGS sequence"/>
</dbReference>
<evidence type="ECO:0000259" key="4">
    <source>
        <dbReference type="PROSITE" id="PS51898"/>
    </source>
</evidence>
<dbReference type="InterPro" id="IPR010998">
    <property type="entry name" value="Integrase_recombinase_N"/>
</dbReference>
<dbReference type="Pfam" id="PF13102">
    <property type="entry name" value="Phage_int_SAM_5"/>
    <property type="match status" value="1"/>
</dbReference>
<keyword evidence="6" id="KW-1185">Reference proteome</keyword>
<comment type="caution">
    <text evidence="5">The sequence shown here is derived from an EMBL/GenBank/DDBJ whole genome shotgun (WGS) entry which is preliminary data.</text>
</comment>
<evidence type="ECO:0000256" key="3">
    <source>
        <dbReference type="ARBA" id="ARBA00023172"/>
    </source>
</evidence>
<name>A0ABX3NSF0_9BACT</name>
<dbReference type="EMBL" id="LWBO01000028">
    <property type="protein sequence ID" value="OQP44279.1"/>
    <property type="molecule type" value="Genomic_DNA"/>
</dbReference>
<dbReference type="Pfam" id="PF17293">
    <property type="entry name" value="Arm-DNA-bind_5"/>
    <property type="match status" value="1"/>
</dbReference>
<dbReference type="Pfam" id="PF00589">
    <property type="entry name" value="Phage_integrase"/>
    <property type="match status" value="1"/>
</dbReference>
<dbReference type="PANTHER" id="PTHR30349">
    <property type="entry name" value="PHAGE INTEGRASE-RELATED"/>
    <property type="match status" value="1"/>
</dbReference>